<evidence type="ECO:0000313" key="3">
    <source>
        <dbReference type="Proteomes" id="UP000192578"/>
    </source>
</evidence>
<protein>
    <submittedName>
        <fullName evidence="2">Coiled-coil domain-containing protein 12</fullName>
    </submittedName>
</protein>
<name>A0A1W0WF08_HYPEX</name>
<dbReference type="InterPro" id="IPR013169">
    <property type="entry name" value="mRNA_splic_Cwf18-like"/>
</dbReference>
<evidence type="ECO:0000313" key="2">
    <source>
        <dbReference type="EMBL" id="OQV13791.1"/>
    </source>
</evidence>
<dbReference type="OrthoDB" id="10261348at2759"/>
<dbReference type="AlphaFoldDB" id="A0A1W0WF08"/>
<dbReference type="GO" id="GO:0005684">
    <property type="term" value="C:U2-type spliceosomal complex"/>
    <property type="evidence" value="ECO:0007669"/>
    <property type="project" value="TreeGrafter"/>
</dbReference>
<proteinExistence type="predicted"/>
<comment type="caution">
    <text evidence="2">The sequence shown here is derived from an EMBL/GenBank/DDBJ whole genome shotgun (WGS) entry which is preliminary data.</text>
</comment>
<dbReference type="Proteomes" id="UP000192578">
    <property type="component" value="Unassembled WGS sequence"/>
</dbReference>
<keyword evidence="3" id="KW-1185">Reference proteome</keyword>
<dbReference type="PANTHER" id="PTHR31551:SF1">
    <property type="entry name" value="COILED-COIL DOMAIN-CONTAINING PROTEIN 12"/>
    <property type="match status" value="1"/>
</dbReference>
<feature type="compositionally biased region" description="Low complexity" evidence="1">
    <location>
        <begin position="31"/>
        <end position="44"/>
    </location>
</feature>
<dbReference type="Pfam" id="PF08315">
    <property type="entry name" value="cwf18"/>
    <property type="match status" value="1"/>
</dbReference>
<organism evidence="2 3">
    <name type="scientific">Hypsibius exemplaris</name>
    <name type="common">Freshwater tardigrade</name>
    <dbReference type="NCBI Taxonomy" id="2072580"/>
    <lineage>
        <taxon>Eukaryota</taxon>
        <taxon>Metazoa</taxon>
        <taxon>Ecdysozoa</taxon>
        <taxon>Tardigrada</taxon>
        <taxon>Eutardigrada</taxon>
        <taxon>Parachela</taxon>
        <taxon>Hypsibioidea</taxon>
        <taxon>Hypsibiidae</taxon>
        <taxon>Hypsibius</taxon>
    </lineage>
</organism>
<evidence type="ECO:0000256" key="1">
    <source>
        <dbReference type="SAM" id="MobiDB-lite"/>
    </source>
</evidence>
<dbReference type="GO" id="GO:0071014">
    <property type="term" value="C:post-mRNA release spliceosomal complex"/>
    <property type="evidence" value="ECO:0007669"/>
    <property type="project" value="TreeGrafter"/>
</dbReference>
<gene>
    <name evidence="2" type="ORF">BV898_12010</name>
</gene>
<feature type="region of interest" description="Disordered" evidence="1">
    <location>
        <begin position="1"/>
        <end position="63"/>
    </location>
</feature>
<reference evidence="3" key="1">
    <citation type="submission" date="2017-01" db="EMBL/GenBank/DDBJ databases">
        <title>Comparative genomics of anhydrobiosis in the tardigrade Hypsibius dujardini.</title>
        <authorList>
            <person name="Yoshida Y."/>
            <person name="Koutsovoulos G."/>
            <person name="Laetsch D."/>
            <person name="Stevens L."/>
            <person name="Kumar S."/>
            <person name="Horikawa D."/>
            <person name="Ishino K."/>
            <person name="Komine S."/>
            <person name="Tomita M."/>
            <person name="Blaxter M."/>
            <person name="Arakawa K."/>
        </authorList>
    </citation>
    <scope>NUCLEOTIDE SEQUENCE [LARGE SCALE GENOMIC DNA]</scope>
    <source>
        <strain evidence="3">Z151</strain>
    </source>
</reference>
<accession>A0A1W0WF08</accession>
<dbReference type="EMBL" id="MTYJ01000116">
    <property type="protein sequence ID" value="OQV13791.1"/>
    <property type="molecule type" value="Genomic_DNA"/>
</dbReference>
<dbReference type="PANTHER" id="PTHR31551">
    <property type="entry name" value="PRE-MRNA-SPLICING FACTOR CWF18"/>
    <property type="match status" value="1"/>
</dbReference>
<sequence length="177" mass="19660">MSDKVGSLELEAQKRRDRLKGLRKAPTDHNAPSSSSDPEAPEIPTENESTETTADAQSATQPKFRSYIPKSAELQENVIEKAAPLDVDGMVADQLEAARPETLPDDVELTNLAPRKPDWDLKRDVAKSLERLDRRTQRAVAELIRERLALQKDTADLAEAVTYGAKIQEEQAAADEW</sequence>
<feature type="compositionally biased region" description="Polar residues" evidence="1">
    <location>
        <begin position="46"/>
        <end position="63"/>
    </location>
</feature>